<feature type="non-terminal residue" evidence="1">
    <location>
        <position position="1"/>
    </location>
</feature>
<gene>
    <name evidence="1" type="ORF">GUK36_39015</name>
</gene>
<evidence type="ECO:0000313" key="1">
    <source>
        <dbReference type="EMBL" id="NEK55231.1"/>
    </source>
</evidence>
<dbReference type="EMBL" id="WXXP01000340">
    <property type="protein sequence ID" value="NEK55231.1"/>
    <property type="molecule type" value="Genomic_DNA"/>
</dbReference>
<reference evidence="1 2" key="1">
    <citation type="submission" date="2020-01" db="EMBL/GenBank/DDBJ databases">
        <title>Rhizobium genotypes associated with high levels of biological nitrogen fixation by grain legumes in a temperate-maritime cropping system.</title>
        <authorList>
            <person name="Maluk M."/>
            <person name="Francesc Ferrando Molina F."/>
            <person name="Lopez Del Egido L."/>
            <person name="Lafos M."/>
            <person name="Langarica-Fuentes A."/>
            <person name="Gebre Yohannes G."/>
            <person name="Young M.W."/>
            <person name="Martin P."/>
            <person name="Gantlett R."/>
            <person name="Kenicer G."/>
            <person name="Hawes C."/>
            <person name="Begg G.S."/>
            <person name="Quilliam R.S."/>
            <person name="Squire G.R."/>
            <person name="Poole P.S."/>
            <person name="Young P.W."/>
            <person name="Iannetta P.M."/>
            <person name="James E.K."/>
        </authorList>
    </citation>
    <scope>NUCLEOTIDE SEQUENCE [LARGE SCALE GENOMIC DNA]</scope>
    <source>
        <strain evidence="1 2">JHI944</strain>
    </source>
</reference>
<dbReference type="Proteomes" id="UP000471409">
    <property type="component" value="Unassembled WGS sequence"/>
</dbReference>
<comment type="caution">
    <text evidence="1">The sequence shown here is derived from an EMBL/GenBank/DDBJ whole genome shotgun (WGS) entry which is preliminary data.</text>
</comment>
<sequence length="93" mass="10574">PLLSPLPAEVYALRRLLSAFDRASKRRIVRRNTAAPLVFGHRSEQANEAHWDFLLLIEEEDATLLRAVGYHPDSCFEEEVWQEALARAEGSEA</sequence>
<name>A0A6P0DU66_RHILE</name>
<dbReference type="AlphaFoldDB" id="A0A6P0DU66"/>
<evidence type="ECO:0000313" key="2">
    <source>
        <dbReference type="Proteomes" id="UP000471409"/>
    </source>
</evidence>
<dbReference type="RefSeq" id="WP_164001066.1">
    <property type="nucleotide sequence ID" value="NZ_WXXP01000340.1"/>
</dbReference>
<protein>
    <submittedName>
        <fullName evidence="1">Uncharacterized protein</fullName>
    </submittedName>
</protein>
<proteinExistence type="predicted"/>
<organism evidence="1 2">
    <name type="scientific">Rhizobium leguminosarum</name>
    <dbReference type="NCBI Taxonomy" id="384"/>
    <lineage>
        <taxon>Bacteria</taxon>
        <taxon>Pseudomonadati</taxon>
        <taxon>Pseudomonadota</taxon>
        <taxon>Alphaproteobacteria</taxon>
        <taxon>Hyphomicrobiales</taxon>
        <taxon>Rhizobiaceae</taxon>
        <taxon>Rhizobium/Agrobacterium group</taxon>
        <taxon>Rhizobium</taxon>
    </lineage>
</organism>
<accession>A0A6P0DU66</accession>